<evidence type="ECO:0000313" key="4">
    <source>
        <dbReference type="Proteomes" id="UP000561681"/>
    </source>
</evidence>
<proteinExistence type="inferred from homology"/>
<reference evidence="3 4" key="1">
    <citation type="submission" date="2020-08" db="EMBL/GenBank/DDBJ databases">
        <title>Functional genomics of gut bacteria from endangered species of beetles.</title>
        <authorList>
            <person name="Carlos-Shanley C."/>
        </authorList>
    </citation>
    <scope>NUCLEOTIDE SEQUENCE [LARGE SCALE GENOMIC DNA]</scope>
    <source>
        <strain evidence="3 4">S00142</strain>
    </source>
</reference>
<keyword evidence="4" id="KW-1185">Reference proteome</keyword>
<sequence length="290" mass="32619">MKKKILVTGGAGFVGSNLCERLAKDDNNDVYSLDNYFTGSYENHVDNVTYIEGLTADIDKLIDFNPDIIYHLGEYSRVEQSFDDIEQVWKFNKDGIFAVLEFVRKTGAKIVYAGSSTKFGDGGLGRSASPYAWTKASNTELVQNYGAWFNIPYAITYFYNVYGNREIQTGKYATLIALFKDRMLKNEPLTIVKPGTQKRNFTHIDDIINGLVLVGENGYGDEFGIGSPEAYSILEIAEMFGKEIIMLPERKGNRMTADVISSKTEALGWKPTMVIKDYIEDLKKSKFEAI</sequence>
<gene>
    <name evidence="3" type="ORF">HNP37_003757</name>
</gene>
<dbReference type="Pfam" id="PF01370">
    <property type="entry name" value="Epimerase"/>
    <property type="match status" value="1"/>
</dbReference>
<name>A0A7W7J0U4_9FLAO</name>
<dbReference type="AlphaFoldDB" id="A0A7W7J0U4"/>
<comment type="similarity">
    <text evidence="1">Belongs to the NAD(P)-dependent epimerase/dehydratase family.</text>
</comment>
<evidence type="ECO:0000313" key="3">
    <source>
        <dbReference type="EMBL" id="MBB4803682.1"/>
    </source>
</evidence>
<accession>A0A7W7J0U4</accession>
<dbReference type="Proteomes" id="UP000561681">
    <property type="component" value="Unassembled WGS sequence"/>
</dbReference>
<dbReference type="Gene3D" id="3.40.50.720">
    <property type="entry name" value="NAD(P)-binding Rossmann-like Domain"/>
    <property type="match status" value="1"/>
</dbReference>
<dbReference type="GO" id="GO:0003978">
    <property type="term" value="F:UDP-glucose 4-epimerase activity"/>
    <property type="evidence" value="ECO:0007669"/>
    <property type="project" value="UniProtKB-EC"/>
</dbReference>
<evidence type="ECO:0000256" key="1">
    <source>
        <dbReference type="ARBA" id="ARBA00007637"/>
    </source>
</evidence>
<dbReference type="PANTHER" id="PTHR43000">
    <property type="entry name" value="DTDP-D-GLUCOSE 4,6-DEHYDRATASE-RELATED"/>
    <property type="match status" value="1"/>
</dbReference>
<dbReference type="InterPro" id="IPR001509">
    <property type="entry name" value="Epimerase_deHydtase"/>
</dbReference>
<organism evidence="3 4">
    <name type="scientific">Flavobacterium nitrogenifigens</name>
    <dbReference type="NCBI Taxonomy" id="1617283"/>
    <lineage>
        <taxon>Bacteria</taxon>
        <taxon>Pseudomonadati</taxon>
        <taxon>Bacteroidota</taxon>
        <taxon>Flavobacteriia</taxon>
        <taxon>Flavobacteriales</taxon>
        <taxon>Flavobacteriaceae</taxon>
        <taxon>Flavobacterium</taxon>
    </lineage>
</organism>
<dbReference type="InterPro" id="IPR036291">
    <property type="entry name" value="NAD(P)-bd_dom_sf"/>
</dbReference>
<dbReference type="EMBL" id="JACHLD010000006">
    <property type="protein sequence ID" value="MBB4803682.1"/>
    <property type="molecule type" value="Genomic_DNA"/>
</dbReference>
<dbReference type="SUPFAM" id="SSF51735">
    <property type="entry name" value="NAD(P)-binding Rossmann-fold domains"/>
    <property type="match status" value="1"/>
</dbReference>
<protein>
    <submittedName>
        <fullName evidence="3">UDP-glucose 4-epimerase</fullName>
        <ecNumber evidence="3">5.1.3.2</ecNumber>
    </submittedName>
</protein>
<dbReference type="EC" id="5.1.3.2" evidence="3"/>
<comment type="caution">
    <text evidence="3">The sequence shown here is derived from an EMBL/GenBank/DDBJ whole genome shotgun (WGS) entry which is preliminary data.</text>
</comment>
<dbReference type="RefSeq" id="WP_184165508.1">
    <property type="nucleotide sequence ID" value="NZ_JACHLD010000006.1"/>
</dbReference>
<feature type="domain" description="NAD-dependent epimerase/dehydratase" evidence="2">
    <location>
        <begin position="5"/>
        <end position="221"/>
    </location>
</feature>
<evidence type="ECO:0000259" key="2">
    <source>
        <dbReference type="Pfam" id="PF01370"/>
    </source>
</evidence>
<keyword evidence="3" id="KW-0413">Isomerase</keyword>